<dbReference type="AlphaFoldDB" id="A0A1I1S5E0"/>
<evidence type="ECO:0000313" key="2">
    <source>
        <dbReference type="Proteomes" id="UP000198611"/>
    </source>
</evidence>
<dbReference type="InterPro" id="IPR013381">
    <property type="entry name" value="CRISPR-assoc_prot_Cse1"/>
</dbReference>
<dbReference type="STRING" id="1123397.SAMN05660831_01580"/>
<dbReference type="Proteomes" id="UP000198611">
    <property type="component" value="Unassembled WGS sequence"/>
</dbReference>
<proteinExistence type="predicted"/>
<name>A0A1I1S5E0_9GAMM</name>
<reference evidence="1 2" key="1">
    <citation type="submission" date="2016-10" db="EMBL/GenBank/DDBJ databases">
        <authorList>
            <person name="de Groot N.N."/>
        </authorList>
    </citation>
    <scope>NUCLEOTIDE SEQUENCE [LARGE SCALE GENOMIC DNA]</scope>
    <source>
        <strain evidence="1 2">HL3</strain>
    </source>
</reference>
<dbReference type="EMBL" id="FOMJ01000005">
    <property type="protein sequence ID" value="SFD41716.1"/>
    <property type="molecule type" value="Genomic_DNA"/>
</dbReference>
<dbReference type="OrthoDB" id="5392377at2"/>
<dbReference type="Pfam" id="PF09481">
    <property type="entry name" value="CRISPR_Cse1"/>
    <property type="match status" value="1"/>
</dbReference>
<dbReference type="RefSeq" id="WP_093428228.1">
    <property type="nucleotide sequence ID" value="NZ_FOMJ01000005.1"/>
</dbReference>
<gene>
    <name evidence="1" type="ORF">SAMN05660831_01580</name>
</gene>
<sequence length="530" mass="60093">MNLINDPWLPFRRRDGERIYAPPAAVVDPELVDLDFPRADFNGAGWQFLIGLLQTAMAPANRKEWLQLWERPPEREELESRLKTWQDAFELEGDGARFLQDRDPLEGARQASIASLLIEAPGEQGLKQNTDHFVHRGMGEEMCPECTAAALYNFQATGPAGGTGYRVGIRGGGPLTTLVLPRESDAPIWHKLLLNLLTRDSDFRYSDPDPRDWRVFPWLAATRTSEKGSSTLVTTPEDVHPLHLFWAMPNRIHLDEPEGPGTCQVCGREAEQVFRSMRMANLGYNYDGPFRHPLTPYRFDPKKPDQPPFSQKGQPGGLGYRHWESLTLADPEQGNLPALVVQDYLKTKQPLLLGEKQPRLWLFGYDLKQNKPRGWYSTEMPLVAIPPESTDLFLSWVRQLDQAADRGARRTQDAVKQAWFSRPKDAKGDFDFIRHRFWEATTADFYTCLSELAQAIESGVTVLPAEVAQRWVSAIDRAANGVFESLALAGDEEAMDLKRVIAARNGLRFWLRSGKEMKALRQQMQQEAVV</sequence>
<evidence type="ECO:0000313" key="1">
    <source>
        <dbReference type="EMBL" id="SFD41716.1"/>
    </source>
</evidence>
<protein>
    <submittedName>
        <fullName evidence="1">CRISPR system Cascade subunit CasA</fullName>
    </submittedName>
</protein>
<organism evidence="1 2">
    <name type="scientific">Thiohalospira halophila DSM 15071</name>
    <dbReference type="NCBI Taxonomy" id="1123397"/>
    <lineage>
        <taxon>Bacteria</taxon>
        <taxon>Pseudomonadati</taxon>
        <taxon>Pseudomonadota</taxon>
        <taxon>Gammaproteobacteria</taxon>
        <taxon>Thiohalospirales</taxon>
        <taxon>Thiohalospiraceae</taxon>
        <taxon>Thiohalospira</taxon>
    </lineage>
</organism>
<accession>A0A1I1S5E0</accession>
<keyword evidence="2" id="KW-1185">Reference proteome</keyword>
<dbReference type="CDD" id="cd09729">
    <property type="entry name" value="Cse1_I-E"/>
    <property type="match status" value="1"/>
</dbReference>
<dbReference type="NCBIfam" id="TIGR02547">
    <property type="entry name" value="casA_cse1"/>
    <property type="match status" value="1"/>
</dbReference>